<comment type="caution">
    <text evidence="3">The sequence shown here is derived from an EMBL/GenBank/DDBJ whole genome shotgun (WGS) entry which is preliminary data.</text>
</comment>
<feature type="signal peptide" evidence="1">
    <location>
        <begin position="1"/>
        <end position="22"/>
    </location>
</feature>
<dbReference type="InterPro" id="IPR027367">
    <property type="entry name" value="Gly-zipper_YMGG"/>
</dbReference>
<feature type="domain" description="YMGG-like Gly-zipper" evidence="2">
    <location>
        <begin position="28"/>
        <end position="67"/>
    </location>
</feature>
<dbReference type="RefSeq" id="WP_161391681.1">
    <property type="nucleotide sequence ID" value="NZ_JBHSCP010000001.1"/>
</dbReference>
<name>A0A6I4TVA2_9SPHN</name>
<evidence type="ECO:0000259" key="2">
    <source>
        <dbReference type="Pfam" id="PF13441"/>
    </source>
</evidence>
<evidence type="ECO:0000256" key="1">
    <source>
        <dbReference type="SAM" id="SignalP"/>
    </source>
</evidence>
<evidence type="ECO:0000313" key="3">
    <source>
        <dbReference type="EMBL" id="MXP00007.1"/>
    </source>
</evidence>
<dbReference type="Pfam" id="PF13441">
    <property type="entry name" value="Gly-zipper_YMGG"/>
    <property type="match status" value="1"/>
</dbReference>
<evidence type="ECO:0000313" key="4">
    <source>
        <dbReference type="Proteomes" id="UP000469430"/>
    </source>
</evidence>
<feature type="chain" id="PRO_5026308551" description="YMGG-like Gly-zipper domain-containing protein" evidence="1">
    <location>
        <begin position="23"/>
        <end position="87"/>
    </location>
</feature>
<keyword evidence="4" id="KW-1185">Reference proteome</keyword>
<protein>
    <recommendedName>
        <fullName evidence="2">YMGG-like Gly-zipper domain-containing protein</fullName>
    </recommendedName>
</protein>
<dbReference type="Proteomes" id="UP000469430">
    <property type="component" value="Unassembled WGS sequence"/>
</dbReference>
<sequence>MIPFKFMAPAVLGSALALSACASNYGGEGALAGAAVGAGVGAVTGGNVGRGAAIGAAAGAVGGALIEKDGRCYRTDRNGRERRVRCR</sequence>
<organism evidence="3 4">
    <name type="scientific">Croceibacterium xixiisoli</name>
    <dbReference type="NCBI Taxonomy" id="1476466"/>
    <lineage>
        <taxon>Bacteria</taxon>
        <taxon>Pseudomonadati</taxon>
        <taxon>Pseudomonadota</taxon>
        <taxon>Alphaproteobacteria</taxon>
        <taxon>Sphingomonadales</taxon>
        <taxon>Erythrobacteraceae</taxon>
        <taxon>Croceibacterium</taxon>
    </lineage>
</organism>
<gene>
    <name evidence="3" type="ORF">GRI97_13515</name>
</gene>
<dbReference type="AlphaFoldDB" id="A0A6I4TVA2"/>
<dbReference type="EMBL" id="WTYJ01000002">
    <property type="protein sequence ID" value="MXP00007.1"/>
    <property type="molecule type" value="Genomic_DNA"/>
</dbReference>
<accession>A0A6I4TVA2</accession>
<keyword evidence="1" id="KW-0732">Signal</keyword>
<dbReference type="PROSITE" id="PS51257">
    <property type="entry name" value="PROKAR_LIPOPROTEIN"/>
    <property type="match status" value="1"/>
</dbReference>
<reference evidence="3 4" key="1">
    <citation type="submission" date="2019-12" db="EMBL/GenBank/DDBJ databases">
        <title>Genomic-based taxomic classification of the family Erythrobacteraceae.</title>
        <authorList>
            <person name="Xu L."/>
        </authorList>
    </citation>
    <scope>NUCLEOTIDE SEQUENCE [LARGE SCALE GENOMIC DNA]</scope>
    <source>
        <strain evidence="3 4">S36</strain>
    </source>
</reference>
<proteinExistence type="predicted"/>